<keyword evidence="1" id="KW-0175">Coiled coil</keyword>
<sequence>MKVVVEKSADAREPKEDKGVLIWQPWLKARGWDIIGRDTILDDLDIVVGVARVVIISPNLCISEDDDSLARSALQLMVVQVDDLGASVVKKYKDMRTSFLSNSLVVENFGRLESECVKVTEEYAWLQANLFKITEKGEELDKKLKEAKQAYNTTREEKVQLNEQYASL</sequence>
<keyword evidence="3" id="KW-1185">Reference proteome</keyword>
<gene>
    <name evidence="2" type="ORF">ILEXP_LOCUS37131</name>
</gene>
<dbReference type="AlphaFoldDB" id="A0ABC8TEJ6"/>
<evidence type="ECO:0000256" key="1">
    <source>
        <dbReference type="SAM" id="Coils"/>
    </source>
</evidence>
<comment type="caution">
    <text evidence="2">The sequence shown here is derived from an EMBL/GenBank/DDBJ whole genome shotgun (WGS) entry which is preliminary data.</text>
</comment>
<accession>A0ABC8TEJ6</accession>
<evidence type="ECO:0000313" key="3">
    <source>
        <dbReference type="Proteomes" id="UP001642360"/>
    </source>
</evidence>
<dbReference type="Proteomes" id="UP001642360">
    <property type="component" value="Unassembled WGS sequence"/>
</dbReference>
<feature type="coiled-coil region" evidence="1">
    <location>
        <begin position="137"/>
        <end position="164"/>
    </location>
</feature>
<name>A0ABC8TEJ6_9AQUA</name>
<reference evidence="2 3" key="1">
    <citation type="submission" date="2024-02" db="EMBL/GenBank/DDBJ databases">
        <authorList>
            <person name="Vignale AGUSTIN F."/>
            <person name="Sosa J E."/>
            <person name="Modenutti C."/>
        </authorList>
    </citation>
    <scope>NUCLEOTIDE SEQUENCE [LARGE SCALE GENOMIC DNA]</scope>
</reference>
<dbReference type="EMBL" id="CAUOFW020004946">
    <property type="protein sequence ID" value="CAK9167813.1"/>
    <property type="molecule type" value="Genomic_DNA"/>
</dbReference>
<proteinExistence type="predicted"/>
<evidence type="ECO:0000313" key="2">
    <source>
        <dbReference type="EMBL" id="CAK9167813.1"/>
    </source>
</evidence>
<organism evidence="2 3">
    <name type="scientific">Ilex paraguariensis</name>
    <name type="common">yerba mate</name>
    <dbReference type="NCBI Taxonomy" id="185542"/>
    <lineage>
        <taxon>Eukaryota</taxon>
        <taxon>Viridiplantae</taxon>
        <taxon>Streptophyta</taxon>
        <taxon>Embryophyta</taxon>
        <taxon>Tracheophyta</taxon>
        <taxon>Spermatophyta</taxon>
        <taxon>Magnoliopsida</taxon>
        <taxon>eudicotyledons</taxon>
        <taxon>Gunneridae</taxon>
        <taxon>Pentapetalae</taxon>
        <taxon>asterids</taxon>
        <taxon>campanulids</taxon>
        <taxon>Aquifoliales</taxon>
        <taxon>Aquifoliaceae</taxon>
        <taxon>Ilex</taxon>
    </lineage>
</organism>
<protein>
    <submittedName>
        <fullName evidence="2">Uncharacterized protein</fullName>
    </submittedName>
</protein>